<accession>A0A8H6XVQ3</accession>
<name>A0A8H6XVQ3_9AGAR</name>
<proteinExistence type="predicted"/>
<dbReference type="EMBL" id="JACAZH010000017">
    <property type="protein sequence ID" value="KAF7348032.1"/>
    <property type="molecule type" value="Genomic_DNA"/>
</dbReference>
<gene>
    <name evidence="1" type="ORF">MSAN_01755600</name>
</gene>
<reference evidence="1" key="1">
    <citation type="submission" date="2020-05" db="EMBL/GenBank/DDBJ databases">
        <title>Mycena genomes resolve the evolution of fungal bioluminescence.</title>
        <authorList>
            <person name="Tsai I.J."/>
        </authorList>
    </citation>
    <scope>NUCLEOTIDE SEQUENCE</scope>
    <source>
        <strain evidence="1">160909Yilan</strain>
    </source>
</reference>
<sequence length="163" mass="18224">MALECSDIFLGFLTRPACFLVVYCRYLALGRVFVHVRHDGLQYLVCTGVFLVCLNLGDGKIADLQQELPYPTSELHRMLIKGTRVGAKEENGHSMLNGVSVVFRYIFSNPPREVVAHVCDYGIGDRKQTRMLSIISADTGLTSSLSRRHFHVGLFSPSLNNFT</sequence>
<evidence type="ECO:0000313" key="1">
    <source>
        <dbReference type="EMBL" id="KAF7348032.1"/>
    </source>
</evidence>
<protein>
    <submittedName>
        <fullName evidence="1">Uncharacterized protein</fullName>
    </submittedName>
</protein>
<keyword evidence="2" id="KW-1185">Reference proteome</keyword>
<comment type="caution">
    <text evidence="1">The sequence shown here is derived from an EMBL/GenBank/DDBJ whole genome shotgun (WGS) entry which is preliminary data.</text>
</comment>
<organism evidence="1 2">
    <name type="scientific">Mycena sanguinolenta</name>
    <dbReference type="NCBI Taxonomy" id="230812"/>
    <lineage>
        <taxon>Eukaryota</taxon>
        <taxon>Fungi</taxon>
        <taxon>Dikarya</taxon>
        <taxon>Basidiomycota</taxon>
        <taxon>Agaricomycotina</taxon>
        <taxon>Agaricomycetes</taxon>
        <taxon>Agaricomycetidae</taxon>
        <taxon>Agaricales</taxon>
        <taxon>Marasmiineae</taxon>
        <taxon>Mycenaceae</taxon>
        <taxon>Mycena</taxon>
    </lineage>
</organism>
<evidence type="ECO:0000313" key="2">
    <source>
        <dbReference type="Proteomes" id="UP000623467"/>
    </source>
</evidence>
<dbReference type="AlphaFoldDB" id="A0A8H6XVQ3"/>
<dbReference type="Proteomes" id="UP000623467">
    <property type="component" value="Unassembled WGS sequence"/>
</dbReference>